<keyword evidence="2" id="KW-1185">Reference proteome</keyword>
<dbReference type="AlphaFoldDB" id="A0A6A5ZEZ6"/>
<proteinExistence type="predicted"/>
<reference evidence="1" key="1">
    <citation type="journal article" date="2020" name="Stud. Mycol.">
        <title>101 Dothideomycetes genomes: a test case for predicting lifestyles and emergence of pathogens.</title>
        <authorList>
            <person name="Haridas S."/>
            <person name="Albert R."/>
            <person name="Binder M."/>
            <person name="Bloem J."/>
            <person name="Labutti K."/>
            <person name="Salamov A."/>
            <person name="Andreopoulos B."/>
            <person name="Baker S."/>
            <person name="Barry K."/>
            <person name="Bills G."/>
            <person name="Bluhm B."/>
            <person name="Cannon C."/>
            <person name="Castanera R."/>
            <person name="Culley D."/>
            <person name="Daum C."/>
            <person name="Ezra D."/>
            <person name="Gonzalez J."/>
            <person name="Henrissat B."/>
            <person name="Kuo A."/>
            <person name="Liang C."/>
            <person name="Lipzen A."/>
            <person name="Lutzoni F."/>
            <person name="Magnuson J."/>
            <person name="Mondo S."/>
            <person name="Nolan M."/>
            <person name="Ohm R."/>
            <person name="Pangilinan J."/>
            <person name="Park H.-J."/>
            <person name="Ramirez L."/>
            <person name="Alfaro M."/>
            <person name="Sun H."/>
            <person name="Tritt A."/>
            <person name="Yoshinaga Y."/>
            <person name="Zwiers L.-H."/>
            <person name="Turgeon B."/>
            <person name="Goodwin S."/>
            <person name="Spatafora J."/>
            <person name="Crous P."/>
            <person name="Grigoriev I."/>
        </authorList>
    </citation>
    <scope>NUCLEOTIDE SEQUENCE</scope>
    <source>
        <strain evidence="1">CBS 627.86</strain>
    </source>
</reference>
<dbReference type="OrthoDB" id="5302289at2759"/>
<organism evidence="1 2">
    <name type="scientific">Lophiotrema nucula</name>
    <dbReference type="NCBI Taxonomy" id="690887"/>
    <lineage>
        <taxon>Eukaryota</taxon>
        <taxon>Fungi</taxon>
        <taxon>Dikarya</taxon>
        <taxon>Ascomycota</taxon>
        <taxon>Pezizomycotina</taxon>
        <taxon>Dothideomycetes</taxon>
        <taxon>Pleosporomycetidae</taxon>
        <taxon>Pleosporales</taxon>
        <taxon>Lophiotremataceae</taxon>
        <taxon>Lophiotrema</taxon>
    </lineage>
</organism>
<dbReference type="EMBL" id="ML977318">
    <property type="protein sequence ID" value="KAF2117674.1"/>
    <property type="molecule type" value="Genomic_DNA"/>
</dbReference>
<name>A0A6A5ZEZ6_9PLEO</name>
<evidence type="ECO:0000313" key="1">
    <source>
        <dbReference type="EMBL" id="KAF2117674.1"/>
    </source>
</evidence>
<accession>A0A6A5ZEZ6</accession>
<sequence length="93" mass="10561">MGGNGEYIAGFGQVTIQQALDIARNSEGGVDPRINQYLERQITALWSKLNAQPTTYIFTKDEGALFNYYRQRFQGSKIAQDAVARFWNHYHGS</sequence>
<evidence type="ECO:0000313" key="2">
    <source>
        <dbReference type="Proteomes" id="UP000799770"/>
    </source>
</evidence>
<protein>
    <submittedName>
        <fullName evidence="1">Uncharacterized protein</fullName>
    </submittedName>
</protein>
<dbReference type="Proteomes" id="UP000799770">
    <property type="component" value="Unassembled WGS sequence"/>
</dbReference>
<gene>
    <name evidence="1" type="ORF">BDV96DRAFT_399470</name>
</gene>